<accession>A0A6J4UF66</accession>
<sequence>RRRDAQDAPPPPDDLPGSLRLAEPPDDGGQHRLRADADPPPRGQGRAHQAGPGTASDRRSQPLLRQPLPPRVLRRPAAADRHRAGPGREPGFHRRRRARLGPRRLDPGPDRQPARRPPGSVRTHVPVHRPRPLGRQAHLQPRRGDVPRQDRGTRPQRVALRRSTPPVHQGSPLRRADPRPGDREATRADHPERRRAQPDQPAVRLPLPHPLPLRDGGLPSHRPGLRRPGQRPPCRLSPLPGVRCRGLRGPGPPGLRGDL</sequence>
<evidence type="ECO:0000256" key="1">
    <source>
        <dbReference type="SAM" id="MobiDB-lite"/>
    </source>
</evidence>
<proteinExistence type="predicted"/>
<organism evidence="2">
    <name type="scientific">uncultured Thermomicrobiales bacterium</name>
    <dbReference type="NCBI Taxonomy" id="1645740"/>
    <lineage>
        <taxon>Bacteria</taxon>
        <taxon>Pseudomonadati</taxon>
        <taxon>Thermomicrobiota</taxon>
        <taxon>Thermomicrobia</taxon>
        <taxon>Thermomicrobiales</taxon>
        <taxon>environmental samples</taxon>
    </lineage>
</organism>
<dbReference type="GO" id="GO:0005524">
    <property type="term" value="F:ATP binding"/>
    <property type="evidence" value="ECO:0007669"/>
    <property type="project" value="UniProtKB-KW"/>
</dbReference>
<keyword evidence="2" id="KW-0067">ATP-binding</keyword>
<feature type="compositionally biased region" description="Basic and acidic residues" evidence="1">
    <location>
        <begin position="142"/>
        <end position="153"/>
    </location>
</feature>
<feature type="compositionally biased region" description="Basic and acidic residues" evidence="1">
    <location>
        <begin position="103"/>
        <end position="113"/>
    </location>
</feature>
<feature type="non-terminal residue" evidence="2">
    <location>
        <position position="1"/>
    </location>
</feature>
<feature type="compositionally biased region" description="Basic and acidic residues" evidence="1">
    <location>
        <begin position="174"/>
        <end position="197"/>
    </location>
</feature>
<dbReference type="AlphaFoldDB" id="A0A6J4UF66"/>
<protein>
    <submittedName>
        <fullName evidence="2">Oligopeptide transport ATP-binding protein OppF</fullName>
    </submittedName>
</protein>
<gene>
    <name evidence="2" type="ORF">AVDCRST_MAG70-649</name>
</gene>
<feature type="region of interest" description="Disordered" evidence="1">
    <location>
        <begin position="1"/>
        <end position="259"/>
    </location>
</feature>
<name>A0A6J4UF66_9BACT</name>
<dbReference type="EMBL" id="CADCWH010000099">
    <property type="protein sequence ID" value="CAA9547568.1"/>
    <property type="molecule type" value="Genomic_DNA"/>
</dbReference>
<feature type="compositionally biased region" description="Basic and acidic residues" evidence="1">
    <location>
        <begin position="28"/>
        <end position="39"/>
    </location>
</feature>
<feature type="non-terminal residue" evidence="2">
    <location>
        <position position="259"/>
    </location>
</feature>
<keyword evidence="2" id="KW-0547">Nucleotide-binding</keyword>
<feature type="compositionally biased region" description="Basic residues" evidence="1">
    <location>
        <begin position="93"/>
        <end position="102"/>
    </location>
</feature>
<evidence type="ECO:0000313" key="2">
    <source>
        <dbReference type="EMBL" id="CAA9547568.1"/>
    </source>
</evidence>
<feature type="compositionally biased region" description="Low complexity" evidence="1">
    <location>
        <begin position="232"/>
        <end position="244"/>
    </location>
</feature>
<reference evidence="2" key="1">
    <citation type="submission" date="2020-02" db="EMBL/GenBank/DDBJ databases">
        <authorList>
            <person name="Meier V. D."/>
        </authorList>
    </citation>
    <scope>NUCLEOTIDE SEQUENCE</scope>
    <source>
        <strain evidence="2">AVDCRST_MAG70</strain>
    </source>
</reference>